<dbReference type="GO" id="GO:0005886">
    <property type="term" value="C:plasma membrane"/>
    <property type="evidence" value="ECO:0007669"/>
    <property type="project" value="UniProtKB-SubCell"/>
</dbReference>
<evidence type="ECO:0000256" key="6">
    <source>
        <dbReference type="SAM" id="Phobius"/>
    </source>
</evidence>
<feature type="transmembrane region" description="Helical" evidence="6">
    <location>
        <begin position="171"/>
        <end position="189"/>
    </location>
</feature>
<keyword evidence="4 6" id="KW-1133">Transmembrane helix</keyword>
<dbReference type="Proteomes" id="UP000530928">
    <property type="component" value="Unassembled WGS sequence"/>
</dbReference>
<evidence type="ECO:0000256" key="2">
    <source>
        <dbReference type="ARBA" id="ARBA00022475"/>
    </source>
</evidence>
<comment type="caution">
    <text evidence="7">The sequence shown here is derived from an EMBL/GenBank/DDBJ whole genome shotgun (WGS) entry which is preliminary data.</text>
</comment>
<accession>A0A7W0HQK3</accession>
<dbReference type="Pfam" id="PF03631">
    <property type="entry name" value="Virul_fac_BrkB"/>
    <property type="match status" value="1"/>
</dbReference>
<evidence type="ECO:0000256" key="3">
    <source>
        <dbReference type="ARBA" id="ARBA00022692"/>
    </source>
</evidence>
<evidence type="ECO:0000256" key="5">
    <source>
        <dbReference type="ARBA" id="ARBA00023136"/>
    </source>
</evidence>
<evidence type="ECO:0000313" key="7">
    <source>
        <dbReference type="EMBL" id="MBA2892029.1"/>
    </source>
</evidence>
<name>A0A7W0HQK3_9ACTN</name>
<evidence type="ECO:0000256" key="1">
    <source>
        <dbReference type="ARBA" id="ARBA00004651"/>
    </source>
</evidence>
<sequence length="297" mass="32401">MTKDGSPARAALAALVRRLRTGPLSRLLVRLAHVRPTESAFVLAAQLFLSVFPLLLIITVITPDAARGIIQTMKERLGLEGEAAGTIKDLLYGTQDSGHGAITVISVIVALISATSFTRALQRLYERSWQIGALGLRGSWRGAVWLLGFLGYMEIIFLSSRLMRGTPLESLVSLLWGVLLWWWTPYLLLGGRVRWRALLPTALLSMVSMIVLSVVSAIYMPIVLDNNERRYGLIGVVFALESWLAVVCGALVGSAVLGALAAQSDGRIGRLVRGVEPVDGWRRDTKKKIVDHLPGDP</sequence>
<keyword evidence="8" id="KW-1185">Reference proteome</keyword>
<evidence type="ECO:0000313" key="8">
    <source>
        <dbReference type="Proteomes" id="UP000530928"/>
    </source>
</evidence>
<comment type="subcellular location">
    <subcellularLocation>
        <location evidence="1">Cell membrane</location>
        <topology evidence="1">Multi-pass membrane protein</topology>
    </subcellularLocation>
</comment>
<reference evidence="7 8" key="1">
    <citation type="submission" date="2020-07" db="EMBL/GenBank/DDBJ databases">
        <title>Genomic Encyclopedia of Type Strains, Phase IV (KMG-IV): sequencing the most valuable type-strain genomes for metagenomic binning, comparative biology and taxonomic classification.</title>
        <authorList>
            <person name="Goeker M."/>
        </authorList>
    </citation>
    <scope>NUCLEOTIDE SEQUENCE [LARGE SCALE GENOMIC DNA]</scope>
    <source>
        <strain evidence="7 8">DSM 45533</strain>
    </source>
</reference>
<dbReference type="InterPro" id="IPR017039">
    <property type="entry name" value="Virul_fac_BrkB"/>
</dbReference>
<protein>
    <submittedName>
        <fullName evidence="7">Membrane protein</fullName>
    </submittedName>
</protein>
<feature type="transmembrane region" description="Helical" evidence="6">
    <location>
        <begin position="242"/>
        <end position="262"/>
    </location>
</feature>
<gene>
    <name evidence="7" type="ORF">HNR30_003370</name>
</gene>
<organism evidence="7 8">
    <name type="scientific">Nonomuraea soli</name>
    <dbReference type="NCBI Taxonomy" id="1032476"/>
    <lineage>
        <taxon>Bacteria</taxon>
        <taxon>Bacillati</taxon>
        <taxon>Actinomycetota</taxon>
        <taxon>Actinomycetes</taxon>
        <taxon>Streptosporangiales</taxon>
        <taxon>Streptosporangiaceae</taxon>
        <taxon>Nonomuraea</taxon>
    </lineage>
</organism>
<feature type="transmembrane region" description="Helical" evidence="6">
    <location>
        <begin position="40"/>
        <end position="61"/>
    </location>
</feature>
<feature type="transmembrane region" description="Helical" evidence="6">
    <location>
        <begin position="142"/>
        <end position="159"/>
    </location>
</feature>
<feature type="transmembrane region" description="Helical" evidence="6">
    <location>
        <begin position="100"/>
        <end position="121"/>
    </location>
</feature>
<keyword evidence="5 6" id="KW-0472">Membrane</keyword>
<keyword evidence="3 6" id="KW-0812">Transmembrane</keyword>
<dbReference type="EMBL" id="JACDUR010000003">
    <property type="protein sequence ID" value="MBA2892029.1"/>
    <property type="molecule type" value="Genomic_DNA"/>
</dbReference>
<dbReference type="RefSeq" id="WP_181610765.1">
    <property type="nucleotide sequence ID" value="NZ_BAABAM010000002.1"/>
</dbReference>
<keyword evidence="2" id="KW-1003">Cell membrane</keyword>
<feature type="transmembrane region" description="Helical" evidence="6">
    <location>
        <begin position="201"/>
        <end position="222"/>
    </location>
</feature>
<proteinExistence type="predicted"/>
<dbReference type="AlphaFoldDB" id="A0A7W0HQK3"/>
<evidence type="ECO:0000256" key="4">
    <source>
        <dbReference type="ARBA" id="ARBA00022989"/>
    </source>
</evidence>